<dbReference type="Proteomes" id="UP000492821">
    <property type="component" value="Unassembled WGS sequence"/>
</dbReference>
<dbReference type="AlphaFoldDB" id="A0A7E4UX03"/>
<organism evidence="1 2">
    <name type="scientific">Panagrellus redivivus</name>
    <name type="common">Microworm</name>
    <dbReference type="NCBI Taxonomy" id="6233"/>
    <lineage>
        <taxon>Eukaryota</taxon>
        <taxon>Metazoa</taxon>
        <taxon>Ecdysozoa</taxon>
        <taxon>Nematoda</taxon>
        <taxon>Chromadorea</taxon>
        <taxon>Rhabditida</taxon>
        <taxon>Tylenchina</taxon>
        <taxon>Panagrolaimomorpha</taxon>
        <taxon>Panagrolaimoidea</taxon>
        <taxon>Panagrolaimidae</taxon>
        <taxon>Panagrellus</taxon>
    </lineage>
</organism>
<evidence type="ECO:0000313" key="1">
    <source>
        <dbReference type="Proteomes" id="UP000492821"/>
    </source>
</evidence>
<sequence length="72" mass="8061">MVFRYVANTKTTVNTCHLAIREKSFLGTQQVRLTYLACPEGSLTSGYCKFDTCGIRLAAGEGIDEFWVFDES</sequence>
<reference evidence="1" key="1">
    <citation type="journal article" date="2013" name="Genetics">
        <title>The draft genome and transcriptome of Panagrellus redivivus are shaped by the harsh demands of a free-living lifestyle.</title>
        <authorList>
            <person name="Srinivasan J."/>
            <person name="Dillman A.R."/>
            <person name="Macchietto M.G."/>
            <person name="Heikkinen L."/>
            <person name="Lakso M."/>
            <person name="Fracchia K.M."/>
            <person name="Antoshechkin I."/>
            <person name="Mortazavi A."/>
            <person name="Wong G."/>
            <person name="Sternberg P.W."/>
        </authorList>
    </citation>
    <scope>NUCLEOTIDE SEQUENCE [LARGE SCALE GENOMIC DNA]</scope>
    <source>
        <strain evidence="1">MT8872</strain>
    </source>
</reference>
<name>A0A7E4UX03_PANRE</name>
<proteinExistence type="predicted"/>
<protein>
    <submittedName>
        <fullName evidence="2">CUB domain-containing protein</fullName>
    </submittedName>
</protein>
<dbReference type="WBParaSite" id="Pan_g13580.t1">
    <property type="protein sequence ID" value="Pan_g13580.t1"/>
    <property type="gene ID" value="Pan_g13580"/>
</dbReference>
<accession>A0A7E4UX03</accession>
<evidence type="ECO:0000313" key="2">
    <source>
        <dbReference type="WBParaSite" id="Pan_g13580.t1"/>
    </source>
</evidence>
<keyword evidence="1" id="KW-1185">Reference proteome</keyword>
<reference evidence="2" key="2">
    <citation type="submission" date="2020-10" db="UniProtKB">
        <authorList>
            <consortium name="WormBaseParasite"/>
        </authorList>
    </citation>
    <scope>IDENTIFICATION</scope>
</reference>